<keyword evidence="6" id="KW-0325">Glycoprotein</keyword>
<dbReference type="InterPro" id="IPR003599">
    <property type="entry name" value="Ig_sub"/>
</dbReference>
<dbReference type="GO" id="GO:0006955">
    <property type="term" value="P:immune response"/>
    <property type="evidence" value="ECO:0007669"/>
    <property type="project" value="TreeGrafter"/>
</dbReference>
<dbReference type="InterPro" id="IPR003598">
    <property type="entry name" value="Ig_sub2"/>
</dbReference>
<dbReference type="SMART" id="SM00408">
    <property type="entry name" value="IGc2"/>
    <property type="match status" value="2"/>
</dbReference>
<feature type="domain" description="Ig-like" evidence="8">
    <location>
        <begin position="61"/>
        <end position="169"/>
    </location>
</feature>
<dbReference type="GO" id="GO:0004888">
    <property type="term" value="F:transmembrane signaling receptor activity"/>
    <property type="evidence" value="ECO:0007669"/>
    <property type="project" value="TreeGrafter"/>
</dbReference>
<reference evidence="9" key="3">
    <citation type="submission" date="2025-09" db="UniProtKB">
        <authorList>
            <consortium name="Ensembl"/>
        </authorList>
    </citation>
    <scope>IDENTIFICATION</scope>
</reference>
<organism evidence="9 10">
    <name type="scientific">Ursus americanus</name>
    <name type="common">American black bear</name>
    <name type="synonym">Euarctos americanus</name>
    <dbReference type="NCBI Taxonomy" id="9643"/>
    <lineage>
        <taxon>Eukaryota</taxon>
        <taxon>Metazoa</taxon>
        <taxon>Chordata</taxon>
        <taxon>Craniata</taxon>
        <taxon>Vertebrata</taxon>
        <taxon>Euteleostomi</taxon>
        <taxon>Mammalia</taxon>
        <taxon>Eutheria</taxon>
        <taxon>Laurasiatheria</taxon>
        <taxon>Carnivora</taxon>
        <taxon>Caniformia</taxon>
        <taxon>Ursidae</taxon>
        <taxon>Ursus</taxon>
    </lineage>
</organism>
<evidence type="ECO:0000256" key="3">
    <source>
        <dbReference type="ARBA" id="ARBA00022729"/>
    </source>
</evidence>
<feature type="domain" description="Ig-like" evidence="8">
    <location>
        <begin position="177"/>
        <end position="264"/>
    </location>
</feature>
<evidence type="ECO:0000256" key="2">
    <source>
        <dbReference type="ARBA" id="ARBA00022475"/>
    </source>
</evidence>
<keyword evidence="2" id="KW-1003">Cell membrane</keyword>
<evidence type="ECO:0000259" key="8">
    <source>
        <dbReference type="PROSITE" id="PS50835"/>
    </source>
</evidence>
<evidence type="ECO:0000256" key="6">
    <source>
        <dbReference type="ARBA" id="ARBA00023180"/>
    </source>
</evidence>
<evidence type="ECO:0000313" key="9">
    <source>
        <dbReference type="Ensembl" id="ENSUAMP00000005999.1"/>
    </source>
</evidence>
<evidence type="ECO:0000256" key="1">
    <source>
        <dbReference type="ARBA" id="ARBA00004236"/>
    </source>
</evidence>
<dbReference type="PANTHER" id="PTHR11481">
    <property type="entry name" value="IMMUNOGLOBULIN FC RECEPTOR"/>
    <property type="match status" value="1"/>
</dbReference>
<dbReference type="SUPFAM" id="SSF48726">
    <property type="entry name" value="Immunoglobulin"/>
    <property type="match status" value="3"/>
</dbReference>
<reference evidence="10" key="1">
    <citation type="submission" date="2016-06" db="EMBL/GenBank/DDBJ databases">
        <title>De novo assembly and RNA-Seq shows season-dependent expression and editing in black bear kidneys.</title>
        <authorList>
            <person name="Korstanje R."/>
            <person name="Srivastava A."/>
            <person name="Sarsani V.K."/>
            <person name="Sheehan S.M."/>
            <person name="Seger R.L."/>
            <person name="Barter M.E."/>
            <person name="Lindqvist C."/>
            <person name="Brody L.C."/>
            <person name="Mullikin J.C."/>
        </authorList>
    </citation>
    <scope>NUCLEOTIDE SEQUENCE [LARGE SCALE GENOMIC DNA]</scope>
</reference>
<dbReference type="GeneTree" id="ENSGT01050000244808"/>
<dbReference type="InterPro" id="IPR013783">
    <property type="entry name" value="Ig-like_fold"/>
</dbReference>
<dbReference type="STRING" id="9643.ENSUAMP00000005999"/>
<dbReference type="Ensembl" id="ENSUAMT00000006795.1">
    <property type="protein sequence ID" value="ENSUAMP00000005999.1"/>
    <property type="gene ID" value="ENSUAMG00000005298.1"/>
</dbReference>
<dbReference type="PANTHER" id="PTHR11481:SF93">
    <property type="entry name" value="FC RECEPTOR-LIKE PROTEIN 3"/>
    <property type="match status" value="1"/>
</dbReference>
<dbReference type="Pfam" id="PF13927">
    <property type="entry name" value="Ig_3"/>
    <property type="match status" value="2"/>
</dbReference>
<dbReference type="GO" id="GO:0007166">
    <property type="term" value="P:cell surface receptor signaling pathway"/>
    <property type="evidence" value="ECO:0007669"/>
    <property type="project" value="TreeGrafter"/>
</dbReference>
<sequence length="315" mass="34405">MNLKCETWLPPLRSHIELQFCFFREDKVLGSGWSSSPELQIPTMWSEDSGSYSCQANAVTPNIIKISLRSWISVQRIPVSDVNLKIQPPGGQLIEGEDLVLICSVAKGTGTVTFSWHREGTERSLGRKTQRALSAELRIAAVREQDAGRYYCAADNMHGPILSRWIRVTPRIPVSRPILTLNPAGAQAVVGDLLELRCEVQSGSPPILYWFYHEDITLGSSSAPSGGGASFNLSLTAEHSGNYSCGADNGLGVQRSYMVTLNLTGGLGVPELRVSVKVNKIFFLQTVQILPALGASRDCPDFMGEGKGIHFNLRC</sequence>
<comment type="subcellular location">
    <subcellularLocation>
        <location evidence="1">Cell membrane</location>
    </subcellularLocation>
</comment>
<evidence type="ECO:0000256" key="7">
    <source>
        <dbReference type="ARBA" id="ARBA00023319"/>
    </source>
</evidence>
<evidence type="ECO:0000313" key="10">
    <source>
        <dbReference type="Proteomes" id="UP000291022"/>
    </source>
</evidence>
<dbReference type="SMART" id="SM00409">
    <property type="entry name" value="IG"/>
    <property type="match status" value="3"/>
</dbReference>
<keyword evidence="5" id="KW-1015">Disulfide bond</keyword>
<dbReference type="Gene3D" id="2.60.40.10">
    <property type="entry name" value="Immunoglobulins"/>
    <property type="match status" value="3"/>
</dbReference>
<dbReference type="InterPro" id="IPR050488">
    <property type="entry name" value="Ig_Fc_receptor"/>
</dbReference>
<keyword evidence="4" id="KW-0472">Membrane</keyword>
<evidence type="ECO:0000256" key="5">
    <source>
        <dbReference type="ARBA" id="ARBA00023157"/>
    </source>
</evidence>
<dbReference type="GO" id="GO:0009897">
    <property type="term" value="C:external side of plasma membrane"/>
    <property type="evidence" value="ECO:0007669"/>
    <property type="project" value="TreeGrafter"/>
</dbReference>
<dbReference type="OMA" id="WHRETTE"/>
<keyword evidence="10" id="KW-1185">Reference proteome</keyword>
<keyword evidence="3" id="KW-0732">Signal</keyword>
<reference evidence="9" key="2">
    <citation type="submission" date="2025-08" db="UniProtKB">
        <authorList>
            <consortium name="Ensembl"/>
        </authorList>
    </citation>
    <scope>IDENTIFICATION</scope>
</reference>
<evidence type="ECO:0000256" key="4">
    <source>
        <dbReference type="ARBA" id="ARBA00023136"/>
    </source>
</evidence>
<dbReference type="FunFam" id="2.60.40.10:FF:000357">
    <property type="entry name" value="Fc receptor like 1"/>
    <property type="match status" value="1"/>
</dbReference>
<keyword evidence="7" id="KW-0393">Immunoglobulin domain</keyword>
<dbReference type="CDD" id="cd00096">
    <property type="entry name" value="Ig"/>
    <property type="match status" value="1"/>
</dbReference>
<protein>
    <recommendedName>
        <fullName evidence="8">Ig-like domain-containing protein</fullName>
    </recommendedName>
</protein>
<dbReference type="InterPro" id="IPR007110">
    <property type="entry name" value="Ig-like_dom"/>
</dbReference>
<dbReference type="AlphaFoldDB" id="A0A452QL46"/>
<name>A0A452QL46_URSAM</name>
<accession>A0A452QL46</accession>
<proteinExistence type="predicted"/>
<dbReference type="Proteomes" id="UP000291022">
    <property type="component" value="Unassembled WGS sequence"/>
</dbReference>
<dbReference type="InterPro" id="IPR036179">
    <property type="entry name" value="Ig-like_dom_sf"/>
</dbReference>
<dbReference type="PROSITE" id="PS50835">
    <property type="entry name" value="IG_LIKE"/>
    <property type="match status" value="2"/>
</dbReference>